<evidence type="ECO:0000313" key="3">
    <source>
        <dbReference type="Proteomes" id="UP001500665"/>
    </source>
</evidence>
<evidence type="ECO:0000256" key="1">
    <source>
        <dbReference type="SAM" id="MobiDB-lite"/>
    </source>
</evidence>
<keyword evidence="3" id="KW-1185">Reference proteome</keyword>
<feature type="region of interest" description="Disordered" evidence="1">
    <location>
        <begin position="1"/>
        <end position="21"/>
    </location>
</feature>
<protein>
    <submittedName>
        <fullName evidence="2">Uncharacterized protein</fullName>
    </submittedName>
</protein>
<feature type="region of interest" description="Disordered" evidence="1">
    <location>
        <begin position="119"/>
        <end position="138"/>
    </location>
</feature>
<dbReference type="Proteomes" id="UP001500665">
    <property type="component" value="Unassembled WGS sequence"/>
</dbReference>
<proteinExistence type="predicted"/>
<name>A0ABN1RNZ7_9ACTN</name>
<accession>A0ABN1RNZ7</accession>
<organism evidence="2 3">
    <name type="scientific">Actinocorallia libanotica</name>
    <dbReference type="NCBI Taxonomy" id="46162"/>
    <lineage>
        <taxon>Bacteria</taxon>
        <taxon>Bacillati</taxon>
        <taxon>Actinomycetota</taxon>
        <taxon>Actinomycetes</taxon>
        <taxon>Streptosporangiales</taxon>
        <taxon>Thermomonosporaceae</taxon>
        <taxon>Actinocorallia</taxon>
    </lineage>
</organism>
<dbReference type="EMBL" id="BAAAHH010000024">
    <property type="protein sequence ID" value="GAA0960826.1"/>
    <property type="molecule type" value="Genomic_DNA"/>
</dbReference>
<gene>
    <name evidence="2" type="ORF">GCM10009550_52560</name>
</gene>
<comment type="caution">
    <text evidence="2">The sequence shown here is derived from an EMBL/GenBank/DDBJ whole genome shotgun (WGS) entry which is preliminary data.</text>
</comment>
<dbReference type="RefSeq" id="WP_344243630.1">
    <property type="nucleotide sequence ID" value="NZ_BAAAHH010000024.1"/>
</dbReference>
<sequence>MPGVPELSNPMAAVPERPPGPVRELPAARARHLALEAWREARLNSPSGRAHFLSTVDSWLERGWSVAYYATGSRVMLYSCGAPGAWLPSSPPPRRMNLPKGIGRLAGLYTGAPLFPGDKGDYREPGAAEPPGSGGSGTELVLGVHGEDLYVMYRDEASAATAHIEAAFGARTYGEARAWGLEVDDRRRCLDYYVELVCRAHEDVDEEFLRTRSAQDLWNAVRPADDQPFDVTEHPCYGDGDWRSMPTVRGPWADAEFRERFGPLERDWETGRERICAEHVNDVLAHLRDHGWSAGRNDALFAAFWPDA</sequence>
<evidence type="ECO:0000313" key="2">
    <source>
        <dbReference type="EMBL" id="GAA0960826.1"/>
    </source>
</evidence>
<reference evidence="2 3" key="1">
    <citation type="journal article" date="2019" name="Int. J. Syst. Evol. Microbiol.">
        <title>The Global Catalogue of Microorganisms (GCM) 10K type strain sequencing project: providing services to taxonomists for standard genome sequencing and annotation.</title>
        <authorList>
            <consortium name="The Broad Institute Genomics Platform"/>
            <consortium name="The Broad Institute Genome Sequencing Center for Infectious Disease"/>
            <person name="Wu L."/>
            <person name="Ma J."/>
        </authorList>
    </citation>
    <scope>NUCLEOTIDE SEQUENCE [LARGE SCALE GENOMIC DNA]</scope>
    <source>
        <strain evidence="2 3">JCM 10696</strain>
    </source>
</reference>